<dbReference type="Gene3D" id="3.50.50.60">
    <property type="entry name" value="FAD/NAD(P)-binding domain"/>
    <property type="match status" value="2"/>
</dbReference>
<dbReference type="InterPro" id="IPR002937">
    <property type="entry name" value="Amino_oxidase"/>
</dbReference>
<evidence type="ECO:0000259" key="5">
    <source>
        <dbReference type="PROSITE" id="PS50934"/>
    </source>
</evidence>
<dbReference type="InterPro" id="IPR017366">
    <property type="entry name" value="Hist_Lys-spec_deMease"/>
</dbReference>
<keyword evidence="4" id="KW-0274">FAD</keyword>
<evidence type="ECO:0000313" key="6">
    <source>
        <dbReference type="EMBL" id="MFH4978015.1"/>
    </source>
</evidence>
<comment type="cofactor">
    <cofactor evidence="4">
        <name>FAD</name>
        <dbReference type="ChEBI" id="CHEBI:57692"/>
    </cofactor>
</comment>
<dbReference type="SUPFAM" id="SSF54373">
    <property type="entry name" value="FAD-linked reductases, C-terminal domain"/>
    <property type="match status" value="1"/>
</dbReference>
<keyword evidence="3" id="KW-0560">Oxidoreductase</keyword>
<dbReference type="SUPFAM" id="SSF51905">
    <property type="entry name" value="FAD/NAD(P)-binding domain"/>
    <property type="match status" value="1"/>
</dbReference>
<proteinExistence type="inferred from homology"/>
<feature type="domain" description="SWIRM" evidence="5">
    <location>
        <begin position="52"/>
        <end position="150"/>
    </location>
</feature>
<dbReference type="Gene3D" id="1.10.287.80">
    <property type="entry name" value="ATP synthase, gamma subunit, helix hairpin domain"/>
    <property type="match status" value="1"/>
</dbReference>
<dbReference type="Gene3D" id="3.90.660.10">
    <property type="match status" value="1"/>
</dbReference>
<dbReference type="FunFam" id="1.10.10.10:FF:000064">
    <property type="entry name" value="Lysine-specific histone demethylase 1A"/>
    <property type="match status" value="1"/>
</dbReference>
<dbReference type="InterPro" id="IPR036388">
    <property type="entry name" value="WH-like_DNA-bd_sf"/>
</dbReference>
<accession>A0ABD6EP14</accession>
<gene>
    <name evidence="6" type="ORF">AB6A40_004724</name>
</gene>
<comment type="subcellular location">
    <subcellularLocation>
        <location evidence="1">Nucleus</location>
    </subcellularLocation>
</comment>
<dbReference type="InterPro" id="IPR007526">
    <property type="entry name" value="SWIRM"/>
</dbReference>
<organism evidence="6 7">
    <name type="scientific">Gnathostoma spinigerum</name>
    <dbReference type="NCBI Taxonomy" id="75299"/>
    <lineage>
        <taxon>Eukaryota</taxon>
        <taxon>Metazoa</taxon>
        <taxon>Ecdysozoa</taxon>
        <taxon>Nematoda</taxon>
        <taxon>Chromadorea</taxon>
        <taxon>Rhabditida</taxon>
        <taxon>Spirurina</taxon>
        <taxon>Gnathostomatomorpha</taxon>
        <taxon>Gnathostomatoidea</taxon>
        <taxon>Gnathostomatidae</taxon>
        <taxon>Gnathostoma</taxon>
    </lineage>
</organism>
<dbReference type="InterPro" id="IPR009057">
    <property type="entry name" value="Homeodomain-like_sf"/>
</dbReference>
<dbReference type="Pfam" id="PF01593">
    <property type="entry name" value="Amino_oxidase"/>
    <property type="match status" value="1"/>
</dbReference>
<dbReference type="GO" id="GO:0005634">
    <property type="term" value="C:nucleus"/>
    <property type="evidence" value="ECO:0007669"/>
    <property type="project" value="UniProtKB-SubCell"/>
</dbReference>
<dbReference type="GO" id="GO:0140682">
    <property type="term" value="F:FAD-dependent H3K4me/H3K4me3 demethylase activity"/>
    <property type="evidence" value="ECO:0007669"/>
    <property type="project" value="UniProtKB-ARBA"/>
</dbReference>
<comment type="caution">
    <text evidence="6">The sequence shown here is derived from an EMBL/GenBank/DDBJ whole genome shotgun (WGS) entry which is preliminary data.</text>
</comment>
<evidence type="ECO:0000313" key="7">
    <source>
        <dbReference type="Proteomes" id="UP001608902"/>
    </source>
</evidence>
<dbReference type="PROSITE" id="PS50934">
    <property type="entry name" value="SWIRM"/>
    <property type="match status" value="1"/>
</dbReference>
<feature type="binding site" evidence="4">
    <location>
        <position position="187"/>
    </location>
    <ligand>
        <name>FAD</name>
        <dbReference type="ChEBI" id="CHEBI:57692"/>
    </ligand>
</feature>
<name>A0ABD6EP14_9BILA</name>
<keyword evidence="4" id="KW-0285">Flavoprotein</keyword>
<dbReference type="Proteomes" id="UP001608902">
    <property type="component" value="Unassembled WGS sequence"/>
</dbReference>
<dbReference type="SUPFAM" id="SSF46689">
    <property type="entry name" value="Homeodomain-like"/>
    <property type="match status" value="1"/>
</dbReference>
<evidence type="ECO:0000256" key="2">
    <source>
        <dbReference type="ARBA" id="ARBA00005995"/>
    </source>
</evidence>
<dbReference type="InterPro" id="IPR036188">
    <property type="entry name" value="FAD/NAD-bd_sf"/>
</dbReference>
<dbReference type="PANTHER" id="PTHR10742:SF386">
    <property type="entry name" value="LYSINE-SPECIFIC HISTONE DEMETHYLASE 1A"/>
    <property type="match status" value="1"/>
</dbReference>
<dbReference type="Gene3D" id="1.10.10.10">
    <property type="entry name" value="Winged helix-like DNA-binding domain superfamily/Winged helix DNA-binding domain"/>
    <property type="match status" value="1"/>
</dbReference>
<protein>
    <recommendedName>
        <fullName evidence="5">SWIRM domain-containing protein</fullName>
    </recommendedName>
</protein>
<reference evidence="6 7" key="1">
    <citation type="submission" date="2024-08" db="EMBL/GenBank/DDBJ databases">
        <title>Gnathostoma spinigerum genome.</title>
        <authorList>
            <person name="Gonzalez-Bertolin B."/>
            <person name="Monzon S."/>
            <person name="Zaballos A."/>
            <person name="Jimenez P."/>
            <person name="Dekumyoy P."/>
            <person name="Varona S."/>
            <person name="Cuesta I."/>
            <person name="Sumanam S."/>
            <person name="Adisakwattana P."/>
            <person name="Gasser R.B."/>
            <person name="Hernandez-Gonzalez A."/>
            <person name="Young N.D."/>
            <person name="Perteguer M.J."/>
        </authorList>
    </citation>
    <scope>NUCLEOTIDE SEQUENCE [LARGE SCALE GENOMIC DNA]</scope>
    <source>
        <strain evidence="6">AL3</strain>
        <tissue evidence="6">Liver</tissue>
    </source>
</reference>
<feature type="binding site" evidence="4">
    <location>
        <position position="193"/>
    </location>
    <ligand>
        <name>FAD</name>
        <dbReference type="ChEBI" id="CHEBI:57692"/>
    </ligand>
</feature>
<keyword evidence="7" id="KW-1185">Reference proteome</keyword>
<dbReference type="PIRSF" id="PIRSF038051">
    <property type="entry name" value="Histone_Lys-demethylase"/>
    <property type="match status" value="1"/>
</dbReference>
<comment type="similarity">
    <text evidence="2">Belongs to the flavin monoamine oxidase family.</text>
</comment>
<sequence>MSSRSSSSPSRLQTKIRCATVTKNCSQVHLSDLLTGYDSMDILQWEDDDQALKNAAAQSRLPYDKVTTQEFACFPELHDSEATINLFLYIRNKILQLWHLESHIELTVEDVYEQLAPPYNSDSQFVRRIFAFLKRYGFINFGRFTRVKAPTERVKKRVIVIGAGAAGLAAARQLQYFGIEVLVLEARQRLGGRIFTYRKPPNIIVDQGAMIVMGSLGNPMITLAKQITTSFSIVEGNDCPIYDPCGRMIERRKDRLIERAFHRIEETALYISHTKNITKVSGHNLSLAEAYDVILNCRQLEHRQQKRREDFLEKFKGVLQDIKNLQDSMVMIKKTLKALHAKLEELQAEDRKGKSNDEKEKALRTIKIRCIMKDIRDSVKTYEEVDERRKEFEAALLELRKNEPSDVFMHDCDLHIMDFHFANLEYSMGTTLNNCSLKYYNQDDENELQGSHLSVKEGYGSLIEPLAENLPVHLGCIVESIKSTENGVEVRYSMKGVTDTVFADVCLCTVPLGVLKRSVAGESDAPQFDPPLPEEKQEAIKTLGFGNLNKVILVFDKVFWDSHHQLFGHVCDGNNSTRGEFYLFYAVHECPILIGMLAGAAADLSERLPSEMLVRQAMHILTNIFGSACPQEPVQSIVTKWKSDPYARGCYSYISPNGSGELYDLLAMPVKSASGKFRIFFAGEHTNRQFPSSVHGAFLSGLREAGRIADQLIGCPYSPFVPEIITLDDE</sequence>
<dbReference type="Pfam" id="PF04433">
    <property type="entry name" value="SWIRM"/>
    <property type="match status" value="1"/>
</dbReference>
<feature type="binding site" evidence="4">
    <location>
        <position position="684"/>
    </location>
    <ligand>
        <name>FAD</name>
        <dbReference type="ChEBI" id="CHEBI:57692"/>
    </ligand>
</feature>
<evidence type="ECO:0000256" key="4">
    <source>
        <dbReference type="PIRSR" id="PIRSR038051-1"/>
    </source>
</evidence>
<dbReference type="InterPro" id="IPR050281">
    <property type="entry name" value="Flavin_monoamine_oxidase"/>
</dbReference>
<evidence type="ECO:0000256" key="3">
    <source>
        <dbReference type="ARBA" id="ARBA00023002"/>
    </source>
</evidence>
<dbReference type="AlphaFoldDB" id="A0ABD6EP14"/>
<dbReference type="EMBL" id="JBGFUD010002791">
    <property type="protein sequence ID" value="MFH4978015.1"/>
    <property type="molecule type" value="Genomic_DNA"/>
</dbReference>
<evidence type="ECO:0000256" key="1">
    <source>
        <dbReference type="ARBA" id="ARBA00004123"/>
    </source>
</evidence>
<dbReference type="PANTHER" id="PTHR10742">
    <property type="entry name" value="FLAVIN MONOAMINE OXIDASE"/>
    <property type="match status" value="1"/>
</dbReference>